<reference evidence="1 2" key="1">
    <citation type="submission" date="2018-10" db="EMBL/GenBank/DDBJ databases">
        <title>Phylogenomics of Brevibacillus.</title>
        <authorList>
            <person name="Dunlap C."/>
        </authorList>
    </citation>
    <scope>NUCLEOTIDE SEQUENCE [LARGE SCALE GENOMIC DNA]</scope>
    <source>
        <strain evidence="1 2">JCM 15716</strain>
    </source>
</reference>
<comment type="caution">
    <text evidence="1">The sequence shown here is derived from an EMBL/GenBank/DDBJ whole genome shotgun (WGS) entry which is preliminary data.</text>
</comment>
<protein>
    <submittedName>
        <fullName evidence="1">Uncharacterized protein</fullName>
    </submittedName>
</protein>
<keyword evidence="2" id="KW-1185">Reference proteome</keyword>
<sequence length="82" mass="9595">MLYSWIKSKTLSRQNEGLTLFFFAVQRYFSKASTLVKKRDTCYYVFYNDIIVNGDVVKEVNEEVSVNVAISVIHIQKIRPKN</sequence>
<evidence type="ECO:0000313" key="2">
    <source>
        <dbReference type="Proteomes" id="UP000271031"/>
    </source>
</evidence>
<gene>
    <name evidence="1" type="ORF">EDM56_21340</name>
</gene>
<organism evidence="1 2">
    <name type="scientific">Brevibacillus fluminis</name>
    <dbReference type="NCBI Taxonomy" id="511487"/>
    <lineage>
        <taxon>Bacteria</taxon>
        <taxon>Bacillati</taxon>
        <taxon>Bacillota</taxon>
        <taxon>Bacilli</taxon>
        <taxon>Bacillales</taxon>
        <taxon>Paenibacillaceae</taxon>
        <taxon>Brevibacillus</taxon>
    </lineage>
</organism>
<dbReference type="Proteomes" id="UP000271031">
    <property type="component" value="Unassembled WGS sequence"/>
</dbReference>
<evidence type="ECO:0000313" key="1">
    <source>
        <dbReference type="EMBL" id="RNB84651.1"/>
    </source>
</evidence>
<accession>A0A3M8DAN2</accession>
<proteinExistence type="predicted"/>
<name>A0A3M8DAN2_9BACL</name>
<dbReference type="EMBL" id="RHHQ01000017">
    <property type="protein sequence ID" value="RNB84651.1"/>
    <property type="molecule type" value="Genomic_DNA"/>
</dbReference>
<dbReference type="AlphaFoldDB" id="A0A3M8DAN2"/>